<accession>A0A8H3FIZ7</accession>
<dbReference type="AlphaFoldDB" id="A0A8H3FIZ7"/>
<reference evidence="1" key="1">
    <citation type="submission" date="2021-03" db="EMBL/GenBank/DDBJ databases">
        <authorList>
            <person name="Tagirdzhanova G."/>
        </authorList>
    </citation>
    <scope>NUCLEOTIDE SEQUENCE</scope>
</reference>
<name>A0A8H3FIZ7_9LECA</name>
<dbReference type="Proteomes" id="UP000664203">
    <property type="component" value="Unassembled WGS sequence"/>
</dbReference>
<sequence>MGGRAFRSGPNPLNVVRLSRKQYIQLRDHCQRFVISYMTMSLDPADSLGSILLKFYNRAVVPPEAPKKSDHGDIDVLVDEELFNFNVQDLKQALGADAHTKGGRASSFAIRIPENSSNYFQLDVHLCKKGCFEWENVIYAYGDLWHIIGSVVTRFGFAINDSGLHARVEESNKVNKKDCLLLLTSEPQEMMEFLGLDSPRYEKGFSTLDELFEWAISTPLFRTTFFQKETIIGKQERMKEKRPMYSNFVAEWLPQKYTSTATPKSGERNDSRTEIIPSAGASTSGSAILLDNEPPEEGDTRLSLVDNRKDVVNKALNRFGKREEYDKIMECHRKRRIKDAMWRKIASELPVKGKQLGQAVMALKAHLWWNEGQPALRLGADKSMEKVPALDADMVDEVLLPWIKDHWREAVGLNEDNSW</sequence>
<dbReference type="EMBL" id="CAJPDR010000204">
    <property type="protein sequence ID" value="CAF9925501.1"/>
    <property type="molecule type" value="Genomic_DNA"/>
</dbReference>
<keyword evidence="2" id="KW-1185">Reference proteome</keyword>
<evidence type="ECO:0000313" key="1">
    <source>
        <dbReference type="EMBL" id="CAF9925501.1"/>
    </source>
</evidence>
<evidence type="ECO:0000313" key="2">
    <source>
        <dbReference type="Proteomes" id="UP000664203"/>
    </source>
</evidence>
<comment type="caution">
    <text evidence="1">The sequence shown here is derived from an EMBL/GenBank/DDBJ whole genome shotgun (WGS) entry which is preliminary data.</text>
</comment>
<dbReference type="OrthoDB" id="4708870at2759"/>
<organism evidence="1 2">
    <name type="scientific">Alectoria fallacina</name>
    <dbReference type="NCBI Taxonomy" id="1903189"/>
    <lineage>
        <taxon>Eukaryota</taxon>
        <taxon>Fungi</taxon>
        <taxon>Dikarya</taxon>
        <taxon>Ascomycota</taxon>
        <taxon>Pezizomycotina</taxon>
        <taxon>Lecanoromycetes</taxon>
        <taxon>OSLEUM clade</taxon>
        <taxon>Lecanoromycetidae</taxon>
        <taxon>Lecanorales</taxon>
        <taxon>Lecanorineae</taxon>
        <taxon>Parmeliaceae</taxon>
        <taxon>Alectoria</taxon>
    </lineage>
</organism>
<protein>
    <submittedName>
        <fullName evidence="1">Uncharacterized protein</fullName>
    </submittedName>
</protein>
<gene>
    <name evidence="1" type="ORF">ALECFALPRED_003152</name>
</gene>
<proteinExistence type="predicted"/>